<dbReference type="InterPro" id="IPR029055">
    <property type="entry name" value="Ntn_hydrolases_N"/>
</dbReference>
<dbReference type="GO" id="GO:0005737">
    <property type="term" value="C:cytoplasm"/>
    <property type="evidence" value="ECO:0007669"/>
    <property type="project" value="TreeGrafter"/>
</dbReference>
<dbReference type="SUPFAM" id="SSF56235">
    <property type="entry name" value="N-terminal nucleophile aminohydrolases (Ntn hydrolases)"/>
    <property type="match status" value="1"/>
</dbReference>
<dbReference type="GO" id="GO:0006508">
    <property type="term" value="P:proteolysis"/>
    <property type="evidence" value="ECO:0007669"/>
    <property type="project" value="UniProtKB-KW"/>
</dbReference>
<gene>
    <name evidence="17" type="ORF">PECUL_23A050808</name>
</gene>
<dbReference type="EMBL" id="OW240913">
    <property type="protein sequence ID" value="CAH2248886.1"/>
    <property type="molecule type" value="Genomic_DNA"/>
</dbReference>
<feature type="active site" description="Nucleophile" evidence="14">
    <location>
        <position position="271"/>
    </location>
</feature>
<keyword evidence="8" id="KW-0068">Autocatalytic cleavage</keyword>
<feature type="binding site" evidence="15">
    <location>
        <begin position="299"/>
        <end position="302"/>
    </location>
    <ligand>
        <name>substrate</name>
    </ligand>
</feature>
<comment type="catalytic activity">
    <reaction evidence="13">
        <text>L-asparagine + H2O = L-aspartate + NH4(+)</text>
        <dbReference type="Rhea" id="RHEA:21016"/>
        <dbReference type="ChEBI" id="CHEBI:15377"/>
        <dbReference type="ChEBI" id="CHEBI:28938"/>
        <dbReference type="ChEBI" id="CHEBI:29991"/>
        <dbReference type="ChEBI" id="CHEBI:58048"/>
        <dbReference type="EC" id="3.5.1.1"/>
    </reaction>
</comment>
<dbReference type="FunFam" id="3.60.20.30:FF:000001">
    <property type="entry name" value="Isoaspartyl peptidase/L-asparaginase"/>
    <property type="match status" value="1"/>
</dbReference>
<evidence type="ECO:0000313" key="18">
    <source>
        <dbReference type="Proteomes" id="UP001295444"/>
    </source>
</evidence>
<evidence type="ECO:0000256" key="6">
    <source>
        <dbReference type="ARBA" id="ARBA00022670"/>
    </source>
</evidence>
<evidence type="ECO:0000256" key="12">
    <source>
        <dbReference type="ARBA" id="ARBA00030667"/>
    </source>
</evidence>
<keyword evidence="7" id="KW-0378">Hydrolase</keyword>
<comment type="similarity">
    <text evidence="2">Belongs to the Ntn-hydrolase family.</text>
</comment>
<keyword evidence="6" id="KW-0645">Protease</keyword>
<dbReference type="InterPro" id="IPR000246">
    <property type="entry name" value="Peptidase_T2"/>
</dbReference>
<reference evidence="17" key="1">
    <citation type="submission" date="2022-03" db="EMBL/GenBank/DDBJ databases">
        <authorList>
            <person name="Alioto T."/>
            <person name="Alioto T."/>
            <person name="Gomez Garrido J."/>
        </authorList>
    </citation>
    <scope>NUCLEOTIDE SEQUENCE</scope>
</reference>
<evidence type="ECO:0000256" key="11">
    <source>
        <dbReference type="ARBA" id="ARBA00030414"/>
    </source>
</evidence>
<comment type="catalytic activity">
    <reaction evidence="1">
        <text>Cleavage of a beta-linked Asp residue from the N-terminus of a polypeptide.</text>
        <dbReference type="EC" id="3.4.19.5"/>
    </reaction>
</comment>
<evidence type="ECO:0000256" key="7">
    <source>
        <dbReference type="ARBA" id="ARBA00022801"/>
    </source>
</evidence>
<dbReference type="GO" id="GO:0033345">
    <property type="term" value="P:L-asparagine catabolic process via L-aspartate"/>
    <property type="evidence" value="ECO:0007669"/>
    <property type="project" value="TreeGrafter"/>
</dbReference>
<organism evidence="17 18">
    <name type="scientific">Pelobates cultripes</name>
    <name type="common">Western spadefoot toad</name>
    <dbReference type="NCBI Taxonomy" id="61616"/>
    <lineage>
        <taxon>Eukaryota</taxon>
        <taxon>Metazoa</taxon>
        <taxon>Chordata</taxon>
        <taxon>Craniata</taxon>
        <taxon>Vertebrata</taxon>
        <taxon>Euteleostomi</taxon>
        <taxon>Amphibia</taxon>
        <taxon>Batrachia</taxon>
        <taxon>Anura</taxon>
        <taxon>Pelobatoidea</taxon>
        <taxon>Pelobatidae</taxon>
        <taxon>Pelobates</taxon>
    </lineage>
</organism>
<accession>A0AAD1RCX4</accession>
<dbReference type="AlphaFoldDB" id="A0AAD1RCX4"/>
<dbReference type="EC" id="3.5.1.1" evidence="4"/>
<evidence type="ECO:0000256" key="2">
    <source>
        <dbReference type="ARBA" id="ARBA00010872"/>
    </source>
</evidence>
<dbReference type="GO" id="GO:0008798">
    <property type="term" value="F:beta-aspartyl-peptidase activity"/>
    <property type="evidence" value="ECO:0007669"/>
    <property type="project" value="UniProtKB-EC"/>
</dbReference>
<feature type="non-terminal residue" evidence="17">
    <location>
        <position position="403"/>
    </location>
</feature>
<dbReference type="GO" id="GO:0004067">
    <property type="term" value="F:asparaginase activity"/>
    <property type="evidence" value="ECO:0007669"/>
    <property type="project" value="UniProtKB-EC"/>
</dbReference>
<feature type="binding site" evidence="15">
    <location>
        <begin position="322"/>
        <end position="325"/>
    </location>
    <ligand>
        <name>substrate</name>
    </ligand>
</feature>
<name>A0AAD1RCX4_PELCU</name>
<sequence length="403" mass="43555">MLLAQRNFTVNAGFYYYTGISQTIGEYFADTLSAEAVATAQGYWIHKSVKTYRALQLFSQYFVNISIIIHGYTFSSKEKEIKLTLDLLQRWCCIESGGSVQVLESMRPVIVVHGGAGVIVKEYEEGYRAGVSRAALKGFEVMKHGGSALKSVEEAVIVLEDDPLFNAGHGSVLNEEGDIEMDAIIMDGKTLRSGAVSAVRCIANPITLARLVMEKTDHMLLTCKGASLFAKVQGIQEVPTEKLITERSRERWKKNLLPGSNPVAYQLGLGTVGAVAIDAEGNVACATSTGGITNKMVGRVGDTACIGSGGYADNAVGAVSTTGHGESIMRVTLARLILHHIEQGMSPEEASDTALDYMKTRVNSIGGVIVVNHKGEWAAKFSTKQMSWAVVQDDQLQDGHLHY</sequence>
<dbReference type="Proteomes" id="UP001295444">
    <property type="component" value="Chromosome 02"/>
</dbReference>
<dbReference type="Gene3D" id="3.60.20.30">
    <property type="entry name" value="(Glycosyl)asparaginase"/>
    <property type="match status" value="1"/>
</dbReference>
<dbReference type="Pfam" id="PF01112">
    <property type="entry name" value="Asparaginase_2"/>
    <property type="match status" value="1"/>
</dbReference>
<evidence type="ECO:0000256" key="15">
    <source>
        <dbReference type="PIRSR" id="PIRSR600246-2"/>
    </source>
</evidence>
<evidence type="ECO:0000256" key="1">
    <source>
        <dbReference type="ARBA" id="ARBA00000306"/>
    </source>
</evidence>
<evidence type="ECO:0000256" key="10">
    <source>
        <dbReference type="ARBA" id="ARBA00029780"/>
    </source>
</evidence>
<proteinExistence type="inferred from homology"/>
<dbReference type="PANTHER" id="PTHR10188:SF41">
    <property type="entry name" value="ISOASPARTYL PEPTIDASE_L-ASPARAGINASE"/>
    <property type="match status" value="1"/>
</dbReference>
<evidence type="ECO:0000256" key="16">
    <source>
        <dbReference type="PIRSR" id="PIRSR600246-3"/>
    </source>
</evidence>
<dbReference type="PANTHER" id="PTHR10188">
    <property type="entry name" value="L-ASPARAGINASE"/>
    <property type="match status" value="1"/>
</dbReference>
<dbReference type="EC" id="3.4.19.5" evidence="3"/>
<evidence type="ECO:0000256" key="13">
    <source>
        <dbReference type="ARBA" id="ARBA00049366"/>
    </source>
</evidence>
<evidence type="ECO:0000256" key="8">
    <source>
        <dbReference type="ARBA" id="ARBA00022813"/>
    </source>
</evidence>
<keyword evidence="18" id="KW-1185">Reference proteome</keyword>
<protein>
    <recommendedName>
        <fullName evidence="5">Isoaspartyl peptidase/L-asparaginase</fullName>
        <ecNumber evidence="3">3.4.19.5</ecNumber>
        <ecNumber evidence="4">3.5.1.1</ecNumber>
    </recommendedName>
    <alternativeName>
        <fullName evidence="9">Asparaginase-like protein 1</fullName>
    </alternativeName>
    <alternativeName>
        <fullName evidence="12">Beta-aspartyl-peptidase</fullName>
    </alternativeName>
    <alternativeName>
        <fullName evidence="10">Isoaspartyl dipeptidase</fullName>
    </alternativeName>
    <alternativeName>
        <fullName evidence="11">L-asparagine amidohydrolase</fullName>
    </alternativeName>
</protein>
<dbReference type="InterPro" id="IPR033844">
    <property type="entry name" value="ASRGL1_meta"/>
</dbReference>
<evidence type="ECO:0000256" key="9">
    <source>
        <dbReference type="ARBA" id="ARBA00029701"/>
    </source>
</evidence>
<evidence type="ECO:0000256" key="5">
    <source>
        <dbReference type="ARBA" id="ARBA00022280"/>
    </source>
</evidence>
<evidence type="ECO:0000256" key="4">
    <source>
        <dbReference type="ARBA" id="ARBA00012920"/>
    </source>
</evidence>
<feature type="site" description="Cleavage; by autolysis" evidence="16">
    <location>
        <begin position="270"/>
        <end position="271"/>
    </location>
</feature>
<dbReference type="CDD" id="cd04702">
    <property type="entry name" value="ASRGL1_like"/>
    <property type="match status" value="1"/>
</dbReference>
<evidence type="ECO:0000256" key="14">
    <source>
        <dbReference type="PIRSR" id="PIRSR600246-1"/>
    </source>
</evidence>
<evidence type="ECO:0000313" key="17">
    <source>
        <dbReference type="EMBL" id="CAH2248886.1"/>
    </source>
</evidence>
<evidence type="ECO:0000256" key="3">
    <source>
        <dbReference type="ARBA" id="ARBA00012879"/>
    </source>
</evidence>